<gene>
    <name evidence="1" type="ORF">LWI28_007563</name>
</gene>
<sequence length="103" mass="10539">MLGIRFIKIMVQGRMGSKYGNYNSINSCVGCAAGMGLPGDVVAVAPCPRPAPPKCGDTKSTVAQSLALPLRRCAWAAVVPVALSTVDAHPGDIVSGEGATDVR</sequence>
<name>A0AAD5IUQ6_ACENE</name>
<comment type="caution">
    <text evidence="1">The sequence shown here is derived from an EMBL/GenBank/DDBJ whole genome shotgun (WGS) entry which is preliminary data.</text>
</comment>
<dbReference type="EMBL" id="JAJSOW010000102">
    <property type="protein sequence ID" value="KAI9176821.1"/>
    <property type="molecule type" value="Genomic_DNA"/>
</dbReference>
<evidence type="ECO:0000313" key="1">
    <source>
        <dbReference type="EMBL" id="KAI9176821.1"/>
    </source>
</evidence>
<keyword evidence="2" id="KW-1185">Reference proteome</keyword>
<reference evidence="1" key="2">
    <citation type="submission" date="2023-02" db="EMBL/GenBank/DDBJ databases">
        <authorList>
            <person name="Swenson N.G."/>
            <person name="Wegrzyn J.L."/>
            <person name="Mcevoy S.L."/>
        </authorList>
    </citation>
    <scope>NUCLEOTIDE SEQUENCE</scope>
    <source>
        <strain evidence="1">91603</strain>
        <tissue evidence="1">Leaf</tissue>
    </source>
</reference>
<accession>A0AAD5IUQ6</accession>
<organism evidence="1 2">
    <name type="scientific">Acer negundo</name>
    <name type="common">Box elder</name>
    <dbReference type="NCBI Taxonomy" id="4023"/>
    <lineage>
        <taxon>Eukaryota</taxon>
        <taxon>Viridiplantae</taxon>
        <taxon>Streptophyta</taxon>
        <taxon>Embryophyta</taxon>
        <taxon>Tracheophyta</taxon>
        <taxon>Spermatophyta</taxon>
        <taxon>Magnoliopsida</taxon>
        <taxon>eudicotyledons</taxon>
        <taxon>Gunneridae</taxon>
        <taxon>Pentapetalae</taxon>
        <taxon>rosids</taxon>
        <taxon>malvids</taxon>
        <taxon>Sapindales</taxon>
        <taxon>Sapindaceae</taxon>
        <taxon>Hippocastanoideae</taxon>
        <taxon>Acereae</taxon>
        <taxon>Acer</taxon>
    </lineage>
</organism>
<protein>
    <submittedName>
        <fullName evidence="1">Uncharacterized protein</fullName>
    </submittedName>
</protein>
<proteinExistence type="predicted"/>
<dbReference type="Proteomes" id="UP001064489">
    <property type="component" value="Chromosome 5"/>
</dbReference>
<dbReference type="AlphaFoldDB" id="A0AAD5IUQ6"/>
<reference evidence="1" key="1">
    <citation type="journal article" date="2022" name="Plant J.">
        <title>Strategies of tolerance reflected in two North American maple genomes.</title>
        <authorList>
            <person name="McEvoy S.L."/>
            <person name="Sezen U.U."/>
            <person name="Trouern-Trend A."/>
            <person name="McMahon S.M."/>
            <person name="Schaberg P.G."/>
            <person name="Yang J."/>
            <person name="Wegrzyn J.L."/>
            <person name="Swenson N.G."/>
        </authorList>
    </citation>
    <scope>NUCLEOTIDE SEQUENCE</scope>
    <source>
        <strain evidence="1">91603</strain>
    </source>
</reference>
<evidence type="ECO:0000313" key="2">
    <source>
        <dbReference type="Proteomes" id="UP001064489"/>
    </source>
</evidence>